<dbReference type="Gene3D" id="3.40.50.300">
    <property type="entry name" value="P-loop containing nucleotide triphosphate hydrolases"/>
    <property type="match status" value="1"/>
</dbReference>
<keyword evidence="2" id="KW-0813">Transport</keyword>
<evidence type="ECO:0000256" key="3">
    <source>
        <dbReference type="ARBA" id="ARBA00022741"/>
    </source>
</evidence>
<dbReference type="SMART" id="SM00382">
    <property type="entry name" value="AAA"/>
    <property type="match status" value="1"/>
</dbReference>
<dbReference type="RefSeq" id="WP_307488009.1">
    <property type="nucleotide sequence ID" value="NZ_JAUSUF010000017.1"/>
</dbReference>
<evidence type="ECO:0000313" key="6">
    <source>
        <dbReference type="EMBL" id="MDQ0151062.1"/>
    </source>
</evidence>
<dbReference type="InterPro" id="IPR017911">
    <property type="entry name" value="MacB-like_ATP-bd"/>
</dbReference>
<evidence type="ECO:0000313" key="7">
    <source>
        <dbReference type="Proteomes" id="UP001228504"/>
    </source>
</evidence>
<protein>
    <submittedName>
        <fullName evidence="6">ABC transport system ATP-binding protein</fullName>
    </submittedName>
</protein>
<evidence type="ECO:0000256" key="1">
    <source>
        <dbReference type="ARBA" id="ARBA00005417"/>
    </source>
</evidence>
<dbReference type="InterPro" id="IPR017871">
    <property type="entry name" value="ABC_transporter-like_CS"/>
</dbReference>
<dbReference type="PANTHER" id="PTHR42798">
    <property type="entry name" value="LIPOPROTEIN-RELEASING SYSTEM ATP-BINDING PROTEIN LOLD"/>
    <property type="match status" value="1"/>
</dbReference>
<name>A0ABT9UXM3_9FIRM</name>
<organism evidence="6 7">
    <name type="scientific">Eubacterium multiforme</name>
    <dbReference type="NCBI Taxonomy" id="83339"/>
    <lineage>
        <taxon>Bacteria</taxon>
        <taxon>Bacillati</taxon>
        <taxon>Bacillota</taxon>
        <taxon>Clostridia</taxon>
        <taxon>Eubacteriales</taxon>
        <taxon>Eubacteriaceae</taxon>
        <taxon>Eubacterium</taxon>
    </lineage>
</organism>
<dbReference type="SUPFAM" id="SSF52540">
    <property type="entry name" value="P-loop containing nucleoside triphosphate hydrolases"/>
    <property type="match status" value="1"/>
</dbReference>
<comment type="caution">
    <text evidence="6">The sequence shown here is derived from an EMBL/GenBank/DDBJ whole genome shotgun (WGS) entry which is preliminary data.</text>
</comment>
<evidence type="ECO:0000259" key="5">
    <source>
        <dbReference type="PROSITE" id="PS50893"/>
    </source>
</evidence>
<keyword evidence="3" id="KW-0547">Nucleotide-binding</keyword>
<dbReference type="Pfam" id="PF00005">
    <property type="entry name" value="ABC_tran"/>
    <property type="match status" value="1"/>
</dbReference>
<dbReference type="PANTHER" id="PTHR42798:SF4">
    <property type="entry name" value="ABC TRANSPORTER DOMAIN-CONTAINING PROTEIN"/>
    <property type="match status" value="1"/>
</dbReference>
<dbReference type="PROSITE" id="PS50893">
    <property type="entry name" value="ABC_TRANSPORTER_2"/>
    <property type="match status" value="1"/>
</dbReference>
<comment type="similarity">
    <text evidence="1">Belongs to the ABC transporter superfamily.</text>
</comment>
<proteinExistence type="inferred from homology"/>
<accession>A0ABT9UXM3</accession>
<sequence>MIELKNISKIYDNNEKIIVLNNMNITIKKNELVAIVGPSGSGKSTLLNIIGLMDDYTSGEYYLEGNLINIHNEDQNKLAKIRNEKFGFIYQNFALIDNLTIKENLELPIKYRNKHEKIKTKKEVLNEKVINVLKKFKLESKINKYPYELSGGEQQRIAIARAIINDAEIILADEPTGALDKKTSDLVVEELLKLNKEGKTIVIVTHDLNVAKRCERIIEL</sequence>
<dbReference type="CDD" id="cd03255">
    <property type="entry name" value="ABC_MJ0796_LolCDE_FtsE"/>
    <property type="match status" value="1"/>
</dbReference>
<dbReference type="InterPro" id="IPR003593">
    <property type="entry name" value="AAA+_ATPase"/>
</dbReference>
<dbReference type="EMBL" id="JAUSUF010000017">
    <property type="protein sequence ID" value="MDQ0151062.1"/>
    <property type="molecule type" value="Genomic_DNA"/>
</dbReference>
<feature type="domain" description="ABC transporter" evidence="5">
    <location>
        <begin position="2"/>
        <end position="220"/>
    </location>
</feature>
<dbReference type="GO" id="GO:0005524">
    <property type="term" value="F:ATP binding"/>
    <property type="evidence" value="ECO:0007669"/>
    <property type="project" value="UniProtKB-KW"/>
</dbReference>
<reference evidence="6 7" key="1">
    <citation type="submission" date="2023-07" db="EMBL/GenBank/DDBJ databases">
        <title>Genomic Encyclopedia of Type Strains, Phase IV (KMG-IV): sequencing the most valuable type-strain genomes for metagenomic binning, comparative biology and taxonomic classification.</title>
        <authorList>
            <person name="Goeker M."/>
        </authorList>
    </citation>
    <scope>NUCLEOTIDE SEQUENCE [LARGE SCALE GENOMIC DNA]</scope>
    <source>
        <strain evidence="6 7">DSM 20694</strain>
    </source>
</reference>
<keyword evidence="4 6" id="KW-0067">ATP-binding</keyword>
<gene>
    <name evidence="6" type="ORF">J2S18_003038</name>
</gene>
<evidence type="ECO:0000256" key="4">
    <source>
        <dbReference type="ARBA" id="ARBA00022840"/>
    </source>
</evidence>
<keyword evidence="7" id="KW-1185">Reference proteome</keyword>
<evidence type="ECO:0000256" key="2">
    <source>
        <dbReference type="ARBA" id="ARBA00022448"/>
    </source>
</evidence>
<dbReference type="Proteomes" id="UP001228504">
    <property type="component" value="Unassembled WGS sequence"/>
</dbReference>
<dbReference type="PROSITE" id="PS00211">
    <property type="entry name" value="ABC_TRANSPORTER_1"/>
    <property type="match status" value="1"/>
</dbReference>
<dbReference type="InterPro" id="IPR003439">
    <property type="entry name" value="ABC_transporter-like_ATP-bd"/>
</dbReference>
<dbReference type="InterPro" id="IPR027417">
    <property type="entry name" value="P-loop_NTPase"/>
</dbReference>